<proteinExistence type="predicted"/>
<gene>
    <name evidence="1" type="ORF">P5658_17995</name>
</gene>
<dbReference type="Proteomes" id="UP001217185">
    <property type="component" value="Chromosome"/>
</dbReference>
<evidence type="ECO:0000313" key="2">
    <source>
        <dbReference type="Proteomes" id="UP001217185"/>
    </source>
</evidence>
<dbReference type="EC" id="2.1.1.37" evidence="1"/>
<sequence length="313" mass="35878">MDLFCGAGVGAVGLKQAGYTIVDAIDNKKYAVDTYNQNIGNHARLADVRKLTGSDIMDADLIVGGFPCTPFSEAGSGRGELDLKNGDLGAHFYRLIREKKPKAFIVENVKGMTYKKHEKFFEWLITSFSDIGYTVQWKLMNCYDYGVPQERERVFIVGIRNDVEGKFEFPEKVPYSERKTLKDAIGDLPTPHKDNGIKNHNTYYNGGFSSRYLSRNRQRQWDEPSFTIVATARQLPLHPSPSNYDIRKMNDYDCDPPRRFTVRECLRIQSVPDWFYFDDSIKLDKQYERCSGIPSLIAYKLGIQVEKALNFKN</sequence>
<name>A0AC61YVR7_BACIU</name>
<dbReference type="EMBL" id="CP121756">
    <property type="protein sequence ID" value="WGE07010.1"/>
    <property type="molecule type" value="Genomic_DNA"/>
</dbReference>
<keyword evidence="1" id="KW-0489">Methyltransferase</keyword>
<protein>
    <submittedName>
        <fullName evidence="1">DNA cytosine methyltransferase</fullName>
        <ecNumber evidence="1">2.1.1.37</ecNumber>
    </submittedName>
</protein>
<organism evidence="1 2">
    <name type="scientific">Bacillus subtilis</name>
    <dbReference type="NCBI Taxonomy" id="1423"/>
    <lineage>
        <taxon>Bacteria</taxon>
        <taxon>Bacillati</taxon>
        <taxon>Bacillota</taxon>
        <taxon>Bacilli</taxon>
        <taxon>Bacillales</taxon>
        <taxon>Bacillaceae</taxon>
        <taxon>Bacillus</taxon>
    </lineage>
</organism>
<evidence type="ECO:0000313" key="1">
    <source>
        <dbReference type="EMBL" id="WGE07010.1"/>
    </source>
</evidence>
<keyword evidence="1" id="KW-0808">Transferase</keyword>
<accession>A0AC61YVR7</accession>
<reference evidence="1" key="1">
    <citation type="submission" date="2025-02" db="EMBL/GenBank/DDBJ databases">
        <title>Complete genome sequences of 52 Bacillus and Priestia strains isolated from West-African fermentations and 26 reference strains from the DSMZ collection.</title>
        <authorList>
            <person name="Wiedenbein E.S."/>
            <person name="Canoy T.S."/>
            <person name="Hui Y."/>
            <person name="Parkouda C."/>
            <person name="Dawende C."/>
            <person name="Ametefe E."/>
            <person name="Jespersen L."/>
            <person name="Nielsen D.S."/>
        </authorList>
    </citation>
    <scope>NUCLEOTIDE SEQUENCE</scope>
    <source>
        <strain evidence="1">PRO122</strain>
    </source>
</reference>